<dbReference type="InterPro" id="IPR011990">
    <property type="entry name" value="TPR-like_helical_dom_sf"/>
</dbReference>
<feature type="region of interest" description="Disordered" evidence="1">
    <location>
        <begin position="1219"/>
        <end position="1241"/>
    </location>
</feature>
<dbReference type="Proteomes" id="UP000747399">
    <property type="component" value="Unassembled WGS sequence"/>
</dbReference>
<feature type="region of interest" description="Disordered" evidence="1">
    <location>
        <begin position="420"/>
        <end position="463"/>
    </location>
</feature>
<proteinExistence type="predicted"/>
<organism evidence="2 3">
    <name type="scientific">Volvox africanus</name>
    <dbReference type="NCBI Taxonomy" id="51714"/>
    <lineage>
        <taxon>Eukaryota</taxon>
        <taxon>Viridiplantae</taxon>
        <taxon>Chlorophyta</taxon>
        <taxon>core chlorophytes</taxon>
        <taxon>Chlorophyceae</taxon>
        <taxon>CS clade</taxon>
        <taxon>Chlamydomonadales</taxon>
        <taxon>Volvocaceae</taxon>
        <taxon>Volvox</taxon>
    </lineage>
</organism>
<accession>A0A8J4EY57</accession>
<dbReference type="InterPro" id="IPR019734">
    <property type="entry name" value="TPR_rpt"/>
</dbReference>
<comment type="caution">
    <text evidence="2">The sequence shown here is derived from an EMBL/GenBank/DDBJ whole genome shotgun (WGS) entry which is preliminary data.</text>
</comment>
<dbReference type="Gene3D" id="1.25.40.10">
    <property type="entry name" value="Tetratricopeptide repeat domain"/>
    <property type="match status" value="1"/>
</dbReference>
<evidence type="ECO:0000256" key="1">
    <source>
        <dbReference type="SAM" id="MobiDB-lite"/>
    </source>
</evidence>
<dbReference type="EMBL" id="BNCO01000006">
    <property type="protein sequence ID" value="GIL48666.1"/>
    <property type="molecule type" value="Genomic_DNA"/>
</dbReference>
<feature type="compositionally biased region" description="Pro residues" evidence="1">
    <location>
        <begin position="1082"/>
        <end position="1095"/>
    </location>
</feature>
<dbReference type="SMART" id="SM00028">
    <property type="entry name" value="TPR"/>
    <property type="match status" value="4"/>
</dbReference>
<keyword evidence="3" id="KW-1185">Reference proteome</keyword>
<dbReference type="SUPFAM" id="SSF48452">
    <property type="entry name" value="TPR-like"/>
    <property type="match status" value="1"/>
</dbReference>
<gene>
    <name evidence="2" type="ORF">Vafri_5136</name>
</gene>
<feature type="region of interest" description="Disordered" evidence="1">
    <location>
        <begin position="1256"/>
        <end position="1287"/>
    </location>
</feature>
<feature type="region of interest" description="Disordered" evidence="1">
    <location>
        <begin position="1131"/>
        <end position="1155"/>
    </location>
</feature>
<feature type="region of interest" description="Disordered" evidence="1">
    <location>
        <begin position="185"/>
        <end position="238"/>
    </location>
</feature>
<sequence>MELILDEAESAFLQAILTGTEAGPVFGVARGLGVASTQWNSDIVTDTLSSGTKRTQGADAATLRVDGSCVPTSQALHSLQPHDKPSSCSTSHTISISPLPSGFTFMVQRGQPWQQDLLSGRATGSPSSIVSVTSGQQPQQDRLLNQMLGQAPPLQQQQEIISLAAGPHIHQGALSAIHAAMGTASNRGSGDDAGLFPTSPATCHQSGVTQLQLHSGTPAPSPLAATTHSPRTSTSSVLALPNSDSAISAVSDSSALAKKAAAATESLSKLHGHRRWNSANLASAPRGGISAGSSSSRSFSSAVAIPSAANSGTAAASVTGGCRSASAGSTVAITTTAVTPPAPSSRRAHGLLQRIQNLEAQLTELLLVESDGDEAGTNPTGSAAGPTASASVAICAARCLGMPAEAASVPTIPSAPFLRPTDLNHNLHRHQHGRPPCLRKGQQHPHQTVGRQAASGSTGSPQAAYSSLHQSLVFSVTEQLCRDYNSSGVALMEAGLDEAAREQLDKALLLAGPKGPLEGRVEKQRELQIVAHNNLACYYRKLRQPALALQHLQHTALLETAAAAAAVVEVCAEGRPVSSTHCAAGCDQNGGDSGSDAVGAGAGAGGDGGDVLMAGLGPGQGPTAATLLNLAACSSSLGQHTQALSYATRALQSAAGELQISLPHLEAALLQGLPQVQLWEVLPQLRRACPGATTQLAMAYYNRAVEQEHLCLWQAALESYQLAVDVASRFVGRGDDLTLTIQQSTEAFKVRFRKLAKQGKVRNTRVGNQGVLGSSALGGGRCPGLSPSLSTGTAAMTGTGTGCAALPRPRPHPHLRPLLRCATATNTPSTWTSHSVAGAAEAQAPKSAQGLPSIAPTRSSSTPSGGGASPYEPAAAQTPSAINVISPVSWAKNPAAVSDVVPVPVPRRALSAGRDRPQRRPAAVALLPGRGPPVTSAGWVQSQAGRSNNDHIGADAAVAVAITRVTDSLLQGKGSYADPTEEEPLRHGNVSAAMAVLGGLPTAAQRNSAWSPPLPPKPKPEAFGEGGRVAGGGHGSLCTGSATELAGLVMGIPCGLSGTRVPASRGVCERMSRGNAPGITLQPPPGSPREPPLAPAPGMAMLAKVASSAATDAQAQQNASAPTIMSVVETAPPGALSNKPSKTQWNAGQEPAPKGGESLAAVAAEAIEAAEELEMICAAGEDGLPLQMHHGQGQEQAPRQGRDLQGYQQRRVVCGQVQVHEGANGDQEKRASGQGPSRAEVKPVSAQPLIQSLAQSPPAGMNDDLGRSGAGDVCRKSGGSSPSRLAPHYAIGTGNMLVPKRDGVVV</sequence>
<feature type="compositionally biased region" description="Polar residues" evidence="1">
    <location>
        <begin position="444"/>
        <end position="463"/>
    </location>
</feature>
<evidence type="ECO:0000313" key="3">
    <source>
        <dbReference type="Proteomes" id="UP000747399"/>
    </source>
</evidence>
<feature type="region of interest" description="Disordered" evidence="1">
    <location>
        <begin position="1072"/>
        <end position="1096"/>
    </location>
</feature>
<feature type="compositionally biased region" description="Polar residues" evidence="1">
    <location>
        <begin position="826"/>
        <end position="835"/>
    </location>
</feature>
<feature type="region of interest" description="Disordered" evidence="1">
    <location>
        <begin position="826"/>
        <end position="875"/>
    </location>
</feature>
<feature type="compositionally biased region" description="Polar residues" evidence="1">
    <location>
        <begin position="199"/>
        <end position="215"/>
    </location>
</feature>
<protein>
    <submittedName>
        <fullName evidence="2">Uncharacterized protein</fullName>
    </submittedName>
</protein>
<feature type="compositionally biased region" description="Polar residues" evidence="1">
    <location>
        <begin position="1138"/>
        <end position="1147"/>
    </location>
</feature>
<reference evidence="2" key="1">
    <citation type="journal article" date="2021" name="Proc. Natl. Acad. Sci. U.S.A.">
        <title>Three genomes in the algal genus Volvox reveal the fate of a haploid sex-determining region after a transition to homothallism.</title>
        <authorList>
            <person name="Yamamoto K."/>
            <person name="Hamaji T."/>
            <person name="Kawai-Toyooka H."/>
            <person name="Matsuzaki R."/>
            <person name="Takahashi F."/>
            <person name="Nishimura Y."/>
            <person name="Kawachi M."/>
            <person name="Noguchi H."/>
            <person name="Minakuchi Y."/>
            <person name="Umen J.G."/>
            <person name="Toyoda A."/>
            <person name="Nozaki H."/>
        </authorList>
    </citation>
    <scope>NUCLEOTIDE SEQUENCE</scope>
    <source>
        <strain evidence="2">NIES-3780</strain>
    </source>
</reference>
<evidence type="ECO:0000313" key="2">
    <source>
        <dbReference type="EMBL" id="GIL48666.1"/>
    </source>
</evidence>
<feature type="compositionally biased region" description="Polar residues" evidence="1">
    <location>
        <begin position="224"/>
        <end position="237"/>
    </location>
</feature>
<name>A0A8J4EY57_9CHLO</name>